<comment type="caution">
    <text evidence="1">The sequence shown here is derived from an EMBL/GenBank/DDBJ whole genome shotgun (WGS) entry which is preliminary data.</text>
</comment>
<protein>
    <submittedName>
        <fullName evidence="1">Uncharacterized protein</fullName>
    </submittedName>
</protein>
<sequence>MRGGGGGELRAGTDQPPSPPMRSPPTHPLPTPRWPAHPAATKACALGRSAPLPPLPRSSCPPVRPPAQLPRQRDRPLVHPRGPLDQPLRDRLCRHRRNQRHCHRRWCHRRRRRRMPLQEGPPNFCGSVTLGRETGEAGKEADGGGRGLRGGEVGGGERAQEPRRRVDSSAAAVGTLKRDSEQPTVGASSMPLSIVTHGTVGDRERGGGKRGRKEGGGGGDGPPVLPSLPLSPPWEEGGGGGERGAEGK</sequence>
<evidence type="ECO:0000313" key="2">
    <source>
        <dbReference type="Proteomes" id="UP000798662"/>
    </source>
</evidence>
<organism evidence="1 2">
    <name type="scientific">Pyropia yezoensis</name>
    <name type="common">Susabi-nori</name>
    <name type="synonym">Porphyra yezoensis</name>
    <dbReference type="NCBI Taxonomy" id="2788"/>
    <lineage>
        <taxon>Eukaryota</taxon>
        <taxon>Rhodophyta</taxon>
        <taxon>Bangiophyceae</taxon>
        <taxon>Bangiales</taxon>
        <taxon>Bangiaceae</taxon>
        <taxon>Pyropia</taxon>
    </lineage>
</organism>
<reference evidence="1" key="1">
    <citation type="submission" date="2019-11" db="EMBL/GenBank/DDBJ databases">
        <title>Nori genome reveals adaptations in red seaweeds to the harsh intertidal environment.</title>
        <authorList>
            <person name="Wang D."/>
            <person name="Mao Y."/>
        </authorList>
    </citation>
    <scope>NUCLEOTIDE SEQUENCE</scope>
    <source>
        <tissue evidence="1">Gametophyte</tissue>
    </source>
</reference>
<name>A0ACC3C6Q4_PYRYE</name>
<accession>A0ACC3C6Q4</accession>
<dbReference type="Proteomes" id="UP000798662">
    <property type="component" value="Chromosome 2"/>
</dbReference>
<proteinExistence type="predicted"/>
<gene>
    <name evidence="1" type="ORF">I4F81_008360</name>
</gene>
<dbReference type="EMBL" id="CM020619">
    <property type="protein sequence ID" value="KAK1865837.1"/>
    <property type="molecule type" value="Genomic_DNA"/>
</dbReference>
<keyword evidence="2" id="KW-1185">Reference proteome</keyword>
<evidence type="ECO:0000313" key="1">
    <source>
        <dbReference type="EMBL" id="KAK1865837.1"/>
    </source>
</evidence>